<comment type="domain">
    <text evidence="8">The N-terminal domain determines nucleotide recognition and specific binding, while the C-terminal domain determines the specific binding to the target protein.</text>
</comment>
<name>A0A0J1D5X4_9BURK</name>
<dbReference type="PANTHER" id="PTHR19136:SF81">
    <property type="entry name" value="MOLYBDENUM COFACTOR GUANYLYLTRANSFERASE"/>
    <property type="match status" value="1"/>
</dbReference>
<protein>
    <recommendedName>
        <fullName evidence="8">Molybdenum cofactor guanylyltransferase</fullName>
        <shortName evidence="8">MoCo guanylyltransferase</shortName>
        <ecNumber evidence="8">2.7.7.77</ecNumber>
    </recommendedName>
    <alternativeName>
        <fullName evidence="8">GTP:molybdopterin guanylyltransferase</fullName>
    </alternativeName>
    <alternativeName>
        <fullName evidence="8">Mo-MPT guanylyltransferase</fullName>
    </alternativeName>
    <alternativeName>
        <fullName evidence="8">Molybdopterin guanylyltransferase</fullName>
    </alternativeName>
    <alternativeName>
        <fullName evidence="8">Molybdopterin-guanine dinucleotide synthase</fullName>
        <shortName evidence="8">MGD synthase</shortName>
    </alternativeName>
</protein>
<comment type="catalytic activity">
    <reaction evidence="8">
        <text>Mo-molybdopterin + GTP + H(+) = Mo-molybdopterin guanine dinucleotide + diphosphate</text>
        <dbReference type="Rhea" id="RHEA:34243"/>
        <dbReference type="ChEBI" id="CHEBI:15378"/>
        <dbReference type="ChEBI" id="CHEBI:33019"/>
        <dbReference type="ChEBI" id="CHEBI:37565"/>
        <dbReference type="ChEBI" id="CHEBI:71302"/>
        <dbReference type="ChEBI" id="CHEBI:71310"/>
        <dbReference type="EC" id="2.7.7.77"/>
    </reaction>
</comment>
<dbReference type="GO" id="GO:1902758">
    <property type="term" value="P:bis(molybdopterin guanine dinucleotide)molybdenum biosynthetic process"/>
    <property type="evidence" value="ECO:0007669"/>
    <property type="project" value="TreeGrafter"/>
</dbReference>
<comment type="similarity">
    <text evidence="8">Belongs to the MobA family.</text>
</comment>
<dbReference type="PANTHER" id="PTHR19136">
    <property type="entry name" value="MOLYBDENUM COFACTOR GUANYLYLTRANSFERASE"/>
    <property type="match status" value="1"/>
</dbReference>
<feature type="binding site" evidence="8">
    <location>
        <position position="95"/>
    </location>
    <ligand>
        <name>GTP</name>
        <dbReference type="ChEBI" id="CHEBI:37565"/>
    </ligand>
</feature>
<organism evidence="10 11">
    <name type="scientific">Caballeronia mineralivorans PML1(12)</name>
    <dbReference type="NCBI Taxonomy" id="908627"/>
    <lineage>
        <taxon>Bacteria</taxon>
        <taxon>Pseudomonadati</taxon>
        <taxon>Pseudomonadota</taxon>
        <taxon>Betaproteobacteria</taxon>
        <taxon>Burkholderiales</taxon>
        <taxon>Burkholderiaceae</taxon>
        <taxon>Caballeronia</taxon>
    </lineage>
</organism>
<evidence type="ECO:0000256" key="1">
    <source>
        <dbReference type="ARBA" id="ARBA00022490"/>
    </source>
</evidence>
<dbReference type="Pfam" id="PF12804">
    <property type="entry name" value="NTP_transf_3"/>
    <property type="match status" value="1"/>
</dbReference>
<dbReference type="AlphaFoldDB" id="A0A0J1D5X4"/>
<feature type="binding site" evidence="8">
    <location>
        <begin position="32"/>
        <end position="34"/>
    </location>
    <ligand>
        <name>GTP</name>
        <dbReference type="ChEBI" id="CHEBI:37565"/>
    </ligand>
</feature>
<keyword evidence="3 8" id="KW-0479">Metal-binding</keyword>
<dbReference type="InterPro" id="IPR025877">
    <property type="entry name" value="MobA-like_NTP_Trfase"/>
</dbReference>
<dbReference type="GO" id="GO:0005525">
    <property type="term" value="F:GTP binding"/>
    <property type="evidence" value="ECO:0007669"/>
    <property type="project" value="UniProtKB-UniRule"/>
</dbReference>
<dbReference type="EC" id="2.7.7.77" evidence="8"/>
<evidence type="ECO:0000256" key="3">
    <source>
        <dbReference type="ARBA" id="ARBA00022723"/>
    </source>
</evidence>
<dbReference type="NCBIfam" id="TIGR02665">
    <property type="entry name" value="molyb_mobA"/>
    <property type="match status" value="1"/>
</dbReference>
<dbReference type="EMBL" id="AEJF01000006">
    <property type="protein sequence ID" value="KLU28060.1"/>
    <property type="molecule type" value="Genomic_DNA"/>
</dbReference>
<keyword evidence="1 8" id="KW-0963">Cytoplasm</keyword>
<feature type="binding site" evidence="8">
    <location>
        <position position="125"/>
    </location>
    <ligand>
        <name>Mg(2+)</name>
        <dbReference type="ChEBI" id="CHEBI:18420"/>
    </ligand>
</feature>
<evidence type="ECO:0000313" key="10">
    <source>
        <dbReference type="EMBL" id="KLU28060.1"/>
    </source>
</evidence>
<dbReference type="PATRIC" id="fig|908627.4.peg.263"/>
<proteinExistence type="inferred from homology"/>
<feature type="binding site" evidence="8">
    <location>
        <position position="125"/>
    </location>
    <ligand>
        <name>GTP</name>
        <dbReference type="ChEBI" id="CHEBI:37565"/>
    </ligand>
</feature>
<dbReference type="Proteomes" id="UP000035963">
    <property type="component" value="Unassembled WGS sequence"/>
</dbReference>
<dbReference type="CDD" id="cd02503">
    <property type="entry name" value="MobA"/>
    <property type="match status" value="1"/>
</dbReference>
<dbReference type="Gene3D" id="3.90.550.10">
    <property type="entry name" value="Spore Coat Polysaccharide Biosynthesis Protein SpsA, Chain A"/>
    <property type="match status" value="1"/>
</dbReference>
<comment type="caution">
    <text evidence="8">Lacks conserved residue(s) required for the propagation of feature annotation.</text>
</comment>
<dbReference type="GO" id="GO:0061603">
    <property type="term" value="F:molybdenum cofactor guanylyltransferase activity"/>
    <property type="evidence" value="ECO:0007669"/>
    <property type="project" value="UniProtKB-EC"/>
</dbReference>
<comment type="function">
    <text evidence="8">Transfers a GMP moiety from GTP to Mo-molybdopterin (Mo-MPT) cofactor (Moco or molybdenum cofactor) to form Mo-molybdopterin guanine dinucleotide (Mo-MGD) cofactor.</text>
</comment>
<dbReference type="GO" id="GO:0005737">
    <property type="term" value="C:cytoplasm"/>
    <property type="evidence" value="ECO:0007669"/>
    <property type="project" value="UniProtKB-SubCell"/>
</dbReference>
<keyword evidence="2 8" id="KW-0808">Transferase</keyword>
<dbReference type="OrthoDB" id="9788394at2"/>
<gene>
    <name evidence="8" type="primary">mobA</name>
    <name evidence="10" type="ORF">EOS_01220</name>
</gene>
<comment type="cofactor">
    <cofactor evidence="8">
        <name>Mg(2+)</name>
        <dbReference type="ChEBI" id="CHEBI:18420"/>
    </cofactor>
</comment>
<dbReference type="GO" id="GO:0046872">
    <property type="term" value="F:metal ion binding"/>
    <property type="evidence" value="ECO:0007669"/>
    <property type="project" value="UniProtKB-KW"/>
</dbReference>
<dbReference type="InterPro" id="IPR013482">
    <property type="entry name" value="Molybde_CF_guanTrfase"/>
</dbReference>
<keyword evidence="5 8" id="KW-0460">Magnesium</keyword>
<dbReference type="InterPro" id="IPR029044">
    <property type="entry name" value="Nucleotide-diphossugar_trans"/>
</dbReference>
<comment type="caution">
    <text evidence="10">The sequence shown here is derived from an EMBL/GenBank/DDBJ whole genome shotgun (WGS) entry which is preliminary data.</text>
</comment>
<keyword evidence="11" id="KW-1185">Reference proteome</keyword>
<dbReference type="SUPFAM" id="SSF53448">
    <property type="entry name" value="Nucleotide-diphospho-sugar transferases"/>
    <property type="match status" value="1"/>
</dbReference>
<keyword evidence="6 8" id="KW-0342">GTP-binding</keyword>
<dbReference type="HAMAP" id="MF_00316">
    <property type="entry name" value="MobA"/>
    <property type="match status" value="1"/>
</dbReference>
<evidence type="ECO:0000313" key="11">
    <source>
        <dbReference type="Proteomes" id="UP000035963"/>
    </source>
</evidence>
<sequence length="223" mass="24133">MRRALKCHISAADVADAPDRSISKHDITGVVLAGGRGSRMGGIDKGLQPLNLEPLALHALRRLKPQCGAMLISANRSLEIYAQLGLPFRAKVIVDTFPDFPGPLAGISAALHAAQTEFVLFAPCDAPFVDPHLAERLSDGLSAGQADIATAAVIDAAGERHLHPVFALLRASLADDLDAFIRAGERKVRAWYARHKAVEVTFADERAFYNVNDLRQLADLERR</sequence>
<feature type="binding site" evidence="8">
    <location>
        <position position="45"/>
    </location>
    <ligand>
        <name>GTP</name>
        <dbReference type="ChEBI" id="CHEBI:37565"/>
    </ligand>
</feature>
<comment type="subcellular location">
    <subcellularLocation>
        <location evidence="8">Cytoplasm</location>
    </subcellularLocation>
</comment>
<evidence type="ECO:0000256" key="5">
    <source>
        <dbReference type="ARBA" id="ARBA00022842"/>
    </source>
</evidence>
<evidence type="ECO:0000256" key="8">
    <source>
        <dbReference type="HAMAP-Rule" id="MF_00316"/>
    </source>
</evidence>
<reference evidence="10 11" key="1">
    <citation type="journal article" date="2015" name="Genome Announc.">
        <title>Draft Genome Sequence of Burkholderia sp. Strain PML1(12), an Ectomycorrhizosphere-Inhabiting Bacterium with Effective Mineral-Weathering Ability.</title>
        <authorList>
            <person name="Uroz S."/>
            <person name="Oger P."/>
        </authorList>
    </citation>
    <scope>NUCLEOTIDE SEQUENCE [LARGE SCALE GENOMIC DNA]</scope>
    <source>
        <strain evidence="11">PML1(12)</strain>
    </source>
</reference>
<feature type="domain" description="MobA-like NTP transferase" evidence="9">
    <location>
        <begin position="29"/>
        <end position="197"/>
    </location>
</feature>
<comment type="subunit">
    <text evidence="8">Monomer.</text>
</comment>
<evidence type="ECO:0000256" key="2">
    <source>
        <dbReference type="ARBA" id="ARBA00022679"/>
    </source>
</evidence>
<evidence type="ECO:0000256" key="7">
    <source>
        <dbReference type="ARBA" id="ARBA00023150"/>
    </source>
</evidence>
<keyword evidence="4 8" id="KW-0547">Nucleotide-binding</keyword>
<evidence type="ECO:0000256" key="4">
    <source>
        <dbReference type="ARBA" id="ARBA00022741"/>
    </source>
</evidence>
<evidence type="ECO:0000256" key="6">
    <source>
        <dbReference type="ARBA" id="ARBA00023134"/>
    </source>
</evidence>
<accession>A0A0J1D5X4</accession>
<keyword evidence="7 8" id="KW-0501">Molybdenum cofactor biosynthesis</keyword>
<evidence type="ECO:0000259" key="9">
    <source>
        <dbReference type="Pfam" id="PF12804"/>
    </source>
</evidence>